<evidence type="ECO:0000313" key="2">
    <source>
        <dbReference type="EMBL" id="KAF3325569.1"/>
    </source>
</evidence>
<sequence length="83" mass="9275">MDILEKQELAGMALEYRRECGRDSVVNSLTTIYSDNADSNRPNSTSSIHYDHLLSLESGPTIVKARTMWRPKRVSNQGTAGSF</sequence>
<dbReference type="GO" id="GO:0016297">
    <property type="term" value="F:fatty acyl-[ACP] hydrolase activity"/>
    <property type="evidence" value="ECO:0007669"/>
    <property type="project" value="InterPro"/>
</dbReference>
<dbReference type="EMBL" id="SWLB01000019">
    <property type="protein sequence ID" value="KAF3325569.1"/>
    <property type="molecule type" value="Genomic_DNA"/>
</dbReference>
<dbReference type="PANTHER" id="PTHR31727">
    <property type="entry name" value="OLEOYL-ACYL CARRIER PROTEIN THIOESTERASE 1, CHLOROPLASTIC"/>
    <property type="match status" value="1"/>
</dbReference>
<protein>
    <submittedName>
        <fullName evidence="2">Palmitoyl-acyl carrier protein thioesterase</fullName>
    </submittedName>
</protein>
<dbReference type="PANTHER" id="PTHR31727:SF3">
    <property type="entry name" value="ACYL-[ACYL-CARRIER-PROTEIN] HYDROLASE"/>
    <property type="match status" value="1"/>
</dbReference>
<name>A0A833QMI1_9POAL</name>
<feature type="domain" description="Acyl-ACP thioesterase-like C-terminal" evidence="1">
    <location>
        <begin position="2"/>
        <end position="70"/>
    </location>
</feature>
<dbReference type="OrthoDB" id="1724019at2759"/>
<proteinExistence type="predicted"/>
<dbReference type="InterPro" id="IPR049427">
    <property type="entry name" value="Acyl-ACP_TE_C"/>
</dbReference>
<evidence type="ECO:0000259" key="1">
    <source>
        <dbReference type="Pfam" id="PF20791"/>
    </source>
</evidence>
<accession>A0A833QMI1</accession>
<dbReference type="Pfam" id="PF20791">
    <property type="entry name" value="Acyl-ACP_TE_C"/>
    <property type="match status" value="1"/>
</dbReference>
<dbReference type="AlphaFoldDB" id="A0A833QMI1"/>
<dbReference type="Gene3D" id="3.10.129.10">
    <property type="entry name" value="Hotdog Thioesterase"/>
    <property type="match status" value="1"/>
</dbReference>
<organism evidence="2 3">
    <name type="scientific">Carex littledalei</name>
    <dbReference type="NCBI Taxonomy" id="544730"/>
    <lineage>
        <taxon>Eukaryota</taxon>
        <taxon>Viridiplantae</taxon>
        <taxon>Streptophyta</taxon>
        <taxon>Embryophyta</taxon>
        <taxon>Tracheophyta</taxon>
        <taxon>Spermatophyta</taxon>
        <taxon>Magnoliopsida</taxon>
        <taxon>Liliopsida</taxon>
        <taxon>Poales</taxon>
        <taxon>Cyperaceae</taxon>
        <taxon>Cyperoideae</taxon>
        <taxon>Cariceae</taxon>
        <taxon>Carex</taxon>
        <taxon>Carex subgen. Euthyceras</taxon>
    </lineage>
</organism>
<reference evidence="2" key="1">
    <citation type="submission" date="2020-01" db="EMBL/GenBank/DDBJ databases">
        <title>Genome sequence of Kobresia littledalei, the first chromosome-level genome in the family Cyperaceae.</title>
        <authorList>
            <person name="Qu G."/>
        </authorList>
    </citation>
    <scope>NUCLEOTIDE SEQUENCE</scope>
    <source>
        <strain evidence="2">C.B.Clarke</strain>
        <tissue evidence="2">Leaf</tissue>
    </source>
</reference>
<evidence type="ECO:0000313" key="3">
    <source>
        <dbReference type="Proteomes" id="UP000623129"/>
    </source>
</evidence>
<dbReference type="GO" id="GO:0000036">
    <property type="term" value="F:acyl carrier activity"/>
    <property type="evidence" value="ECO:0007669"/>
    <property type="project" value="TreeGrafter"/>
</dbReference>
<comment type="caution">
    <text evidence="2">The sequence shown here is derived from an EMBL/GenBank/DDBJ whole genome shotgun (WGS) entry which is preliminary data.</text>
</comment>
<gene>
    <name evidence="2" type="ORF">FCM35_KLT08649</name>
</gene>
<keyword evidence="3" id="KW-1185">Reference proteome</keyword>
<dbReference type="InterPro" id="IPR045023">
    <property type="entry name" value="FATA/B"/>
</dbReference>
<dbReference type="InterPro" id="IPR029069">
    <property type="entry name" value="HotDog_dom_sf"/>
</dbReference>
<dbReference type="SUPFAM" id="SSF54637">
    <property type="entry name" value="Thioesterase/thiol ester dehydrase-isomerase"/>
    <property type="match status" value="1"/>
</dbReference>
<dbReference type="Proteomes" id="UP000623129">
    <property type="component" value="Unassembled WGS sequence"/>
</dbReference>